<dbReference type="Pfam" id="PF13966">
    <property type="entry name" value="zf-RVT"/>
    <property type="match status" value="1"/>
</dbReference>
<dbReference type="InterPro" id="IPR036397">
    <property type="entry name" value="RNaseH_sf"/>
</dbReference>
<feature type="domain" description="RNase H type-1" evidence="1">
    <location>
        <begin position="164"/>
        <end position="282"/>
    </location>
</feature>
<reference evidence="3 4" key="1">
    <citation type="submission" date="2018-06" db="EMBL/GenBank/DDBJ databases">
        <title>WGS assembly of Brassica rapa FPsc.</title>
        <authorList>
            <person name="Bowman J."/>
            <person name="Kohchi T."/>
            <person name="Yamato K."/>
            <person name="Jenkins J."/>
            <person name="Shu S."/>
            <person name="Ishizaki K."/>
            <person name="Yamaoka S."/>
            <person name="Nishihama R."/>
            <person name="Nakamura Y."/>
            <person name="Berger F."/>
            <person name="Adam C."/>
            <person name="Aki S."/>
            <person name="Althoff F."/>
            <person name="Araki T."/>
            <person name="Arteaga-Vazquez M."/>
            <person name="Balasubrmanian S."/>
            <person name="Bauer D."/>
            <person name="Boehm C."/>
            <person name="Briginshaw L."/>
            <person name="Caballero-Perez J."/>
            <person name="Catarino B."/>
            <person name="Chen F."/>
            <person name="Chiyoda S."/>
            <person name="Chovatia M."/>
            <person name="Davies K."/>
            <person name="Delmans M."/>
            <person name="Demura T."/>
            <person name="Dierschke T."/>
            <person name="Dolan L."/>
            <person name="Dorantes-Acosta A."/>
            <person name="Eklund D."/>
            <person name="Florent S."/>
            <person name="Flores-Sandoval E."/>
            <person name="Fujiyama A."/>
            <person name="Fukuzawa H."/>
            <person name="Galik B."/>
            <person name="Grimanelli D."/>
            <person name="Grimwood J."/>
            <person name="Grossniklaus U."/>
            <person name="Hamada T."/>
            <person name="Haseloff J."/>
            <person name="Hetherington A."/>
            <person name="Higo A."/>
            <person name="Hirakawa Y."/>
            <person name="Hundley H."/>
            <person name="Ikeda Y."/>
            <person name="Inoue K."/>
            <person name="Inoue S."/>
            <person name="Ishida S."/>
            <person name="Jia Q."/>
            <person name="Kakita M."/>
            <person name="Kanazawa T."/>
            <person name="Kawai Y."/>
            <person name="Kawashima T."/>
            <person name="Kennedy M."/>
            <person name="Kinose K."/>
            <person name="Kinoshita T."/>
            <person name="Kohara Y."/>
            <person name="Koide E."/>
            <person name="Komatsu K."/>
            <person name="Kopischke S."/>
            <person name="Kubo M."/>
            <person name="Kyozuka J."/>
            <person name="Lagercrantz U."/>
            <person name="Lin S."/>
            <person name="Lindquist E."/>
            <person name="Lipzen A."/>
            <person name="Lu C."/>
            <person name="Luna E."/>
            <person name="Martienssen R."/>
            <person name="Minamino N."/>
            <person name="Mizutani M."/>
            <person name="Mizutani M."/>
            <person name="Mochizuki N."/>
            <person name="Monte I."/>
            <person name="Mosher R."/>
            <person name="Nagasaki H."/>
            <person name="Nakagami H."/>
            <person name="Naramoto S."/>
            <person name="Nishitani K."/>
            <person name="Ohtani M."/>
            <person name="Okamoto T."/>
            <person name="Okumura M."/>
            <person name="Phillips J."/>
            <person name="Pollak B."/>
            <person name="Reinders A."/>
            <person name="Roevekamp M."/>
            <person name="Sano R."/>
            <person name="Sawa S."/>
            <person name="Schmid M."/>
            <person name="Shirakawa M."/>
            <person name="Solano R."/>
            <person name="Spunde A."/>
            <person name="Suetsugu N."/>
            <person name="Sugano S."/>
            <person name="Sugiyama A."/>
            <person name="Sun R."/>
            <person name="Suzuki Y."/>
            <person name="Takenaka M."/>
            <person name="Takezawa D."/>
            <person name="Tomogane H."/>
            <person name="Tsuzuki M."/>
            <person name="Ueda T."/>
            <person name="Umeda M."/>
            <person name="Ward J."/>
            <person name="Watanabe Y."/>
            <person name="Yazaki K."/>
            <person name="Yokoyama R."/>
            <person name="Yoshitake Y."/>
            <person name="Yotsui I."/>
            <person name="Zachgo S."/>
            <person name="Schmutz J."/>
        </authorList>
    </citation>
    <scope>NUCLEOTIDE SEQUENCE [LARGE SCALE GENOMIC DNA]</scope>
    <source>
        <strain evidence="4">cv. B-3</strain>
    </source>
</reference>
<dbReference type="CDD" id="cd06222">
    <property type="entry name" value="RNase_H_like"/>
    <property type="match status" value="1"/>
</dbReference>
<evidence type="ECO:0000259" key="2">
    <source>
        <dbReference type="Pfam" id="PF13966"/>
    </source>
</evidence>
<protein>
    <submittedName>
        <fullName evidence="3">Uncharacterized protein</fullName>
    </submittedName>
</protein>
<evidence type="ECO:0000313" key="4">
    <source>
        <dbReference type="Proteomes" id="UP000264353"/>
    </source>
</evidence>
<name>A0A397ZP61_BRACM</name>
<dbReference type="GO" id="GO:0004523">
    <property type="term" value="F:RNA-DNA hybrid ribonuclease activity"/>
    <property type="evidence" value="ECO:0007669"/>
    <property type="project" value="InterPro"/>
</dbReference>
<dbReference type="EMBL" id="CM010631">
    <property type="protein sequence ID" value="RID64856.1"/>
    <property type="molecule type" value="Genomic_DNA"/>
</dbReference>
<dbReference type="InterPro" id="IPR002156">
    <property type="entry name" value="RNaseH_domain"/>
</dbReference>
<gene>
    <name evidence="3" type="ORF">BRARA_D00096</name>
</gene>
<feature type="domain" description="Reverse transcriptase zinc-binding" evidence="2">
    <location>
        <begin position="1"/>
        <end position="53"/>
    </location>
</feature>
<proteinExistence type="predicted"/>
<dbReference type="InterPro" id="IPR026960">
    <property type="entry name" value="RVT-Znf"/>
</dbReference>
<dbReference type="InterPro" id="IPR044730">
    <property type="entry name" value="RNase_H-like_dom_plant"/>
</dbReference>
<accession>A0A397ZP61</accession>
<dbReference type="Proteomes" id="UP000264353">
    <property type="component" value="Chromosome A4"/>
</dbReference>
<dbReference type="GO" id="GO:0003676">
    <property type="term" value="F:nucleic acid binding"/>
    <property type="evidence" value="ECO:0007669"/>
    <property type="project" value="InterPro"/>
</dbReference>
<dbReference type="AlphaFoldDB" id="A0A397ZP61"/>
<evidence type="ECO:0000313" key="3">
    <source>
        <dbReference type="EMBL" id="RID64856.1"/>
    </source>
</evidence>
<dbReference type="PANTHER" id="PTHR47074:SF49">
    <property type="entry name" value="POLYNUCLEOTIDYL TRANSFERASE, RIBONUCLEASE H-LIKE SUPERFAMILY PROTEIN"/>
    <property type="match status" value="1"/>
</dbReference>
<dbReference type="PANTHER" id="PTHR47074">
    <property type="entry name" value="BNAC02G40300D PROTEIN"/>
    <property type="match status" value="1"/>
</dbReference>
<dbReference type="SUPFAM" id="SSF53098">
    <property type="entry name" value="Ribonuclease H-like"/>
    <property type="match status" value="1"/>
</dbReference>
<dbReference type="Pfam" id="PF13456">
    <property type="entry name" value="RVT_3"/>
    <property type="match status" value="1"/>
</dbReference>
<sequence>IKIFIWNSLHGALPVGEQFAIRQIPLSNQCPRCRDEESITHALFTCSYATRVWNLAPLAGLFHANLVDSTLSGLDRSRRIPSLPPVGLDAGTLSAWIVWSIWLSRNQLLFQHRSFTLEETITKAVTDAREWTLAQNHTNTASPPTRMINLEPNPNRPNHLSIYTDAAWNPSTDGAGFGWMIDDPITPSQHSATETFVSSPLMAEALALRQAIIFALNHGIESAVIHSDSQSLIKMIRSNSFVLEIYGILHDIFSLSNAFSFIEFMFIPRAANDRADSVAKQALYALNQF</sequence>
<dbReference type="Gene3D" id="3.30.420.10">
    <property type="entry name" value="Ribonuclease H-like superfamily/Ribonuclease H"/>
    <property type="match status" value="1"/>
</dbReference>
<feature type="non-terminal residue" evidence="3">
    <location>
        <position position="1"/>
    </location>
</feature>
<dbReference type="InterPro" id="IPR052929">
    <property type="entry name" value="RNase_H-like_EbsB-rel"/>
</dbReference>
<dbReference type="InterPro" id="IPR012337">
    <property type="entry name" value="RNaseH-like_sf"/>
</dbReference>
<evidence type="ECO:0000259" key="1">
    <source>
        <dbReference type="Pfam" id="PF13456"/>
    </source>
</evidence>
<organism evidence="3 4">
    <name type="scientific">Brassica campestris</name>
    <name type="common">Field mustard</name>
    <dbReference type="NCBI Taxonomy" id="3711"/>
    <lineage>
        <taxon>Eukaryota</taxon>
        <taxon>Viridiplantae</taxon>
        <taxon>Streptophyta</taxon>
        <taxon>Embryophyta</taxon>
        <taxon>Tracheophyta</taxon>
        <taxon>Spermatophyta</taxon>
        <taxon>Magnoliopsida</taxon>
        <taxon>eudicotyledons</taxon>
        <taxon>Gunneridae</taxon>
        <taxon>Pentapetalae</taxon>
        <taxon>rosids</taxon>
        <taxon>malvids</taxon>
        <taxon>Brassicales</taxon>
        <taxon>Brassicaceae</taxon>
        <taxon>Brassiceae</taxon>
        <taxon>Brassica</taxon>
    </lineage>
</organism>